<evidence type="ECO:0000256" key="2">
    <source>
        <dbReference type="ARBA" id="ARBA00023170"/>
    </source>
</evidence>
<evidence type="ECO:0000256" key="1">
    <source>
        <dbReference type="ARBA" id="ARBA00004319"/>
    </source>
</evidence>
<dbReference type="AlphaFoldDB" id="A0ABD5SR92"/>
<keyword evidence="2" id="KW-0675">Receptor</keyword>
<dbReference type="GO" id="GO:0009734">
    <property type="term" value="P:auxin-activated signaling pathway"/>
    <property type="evidence" value="ECO:0007669"/>
    <property type="project" value="UniProtKB-KW"/>
</dbReference>
<evidence type="ECO:0000313" key="4">
    <source>
        <dbReference type="EMBL" id="MFC6766107.1"/>
    </source>
</evidence>
<sequence length="213" mass="24676">MTDPLEDEEIRDVHEEGERWVRGDRQASYYQEFLERSQNNPLSAHGDGPLNKVLKPEDMPWELSQQGLLKHMLNEDIAEEHDFPGMGADLYQQLIPPESESGKHRHRSEEIVIVLEGEGYDLHWDAQLEVRDGDEPDRQEPDWTFDEEPTKYEWEAGDAIYIPVNAIHQHHNTSETEPARFISAQARAYTNLGFGFEDLEQFESAPEYPTADE</sequence>
<name>A0ABD5SR92_9EURY</name>
<dbReference type="EMBL" id="JBHSWV010000214">
    <property type="protein sequence ID" value="MFC6766107.1"/>
    <property type="molecule type" value="Genomic_DNA"/>
</dbReference>
<dbReference type="InterPro" id="IPR014710">
    <property type="entry name" value="RmlC-like_jellyroll"/>
</dbReference>
<evidence type="ECO:0008006" key="6">
    <source>
        <dbReference type="Google" id="ProtNLM"/>
    </source>
</evidence>
<dbReference type="InterPro" id="IPR000526">
    <property type="entry name" value="Auxin-bd"/>
</dbReference>
<dbReference type="RefSeq" id="WP_273739098.1">
    <property type="nucleotide sequence ID" value="NZ_JAQIVI010000214.1"/>
</dbReference>
<comment type="subcellular location">
    <subcellularLocation>
        <location evidence="1">Endoplasmic reticulum lumen</location>
    </subcellularLocation>
</comment>
<evidence type="ECO:0000256" key="3">
    <source>
        <dbReference type="ARBA" id="ARBA00023294"/>
    </source>
</evidence>
<comment type="caution">
    <text evidence="4">The sequence shown here is derived from an EMBL/GenBank/DDBJ whole genome shotgun (WGS) entry which is preliminary data.</text>
</comment>
<keyword evidence="5" id="KW-1185">Reference proteome</keyword>
<accession>A0ABD5SR92</accession>
<dbReference type="Gene3D" id="2.60.120.10">
    <property type="entry name" value="Jelly Rolls"/>
    <property type="match status" value="1"/>
</dbReference>
<organism evidence="4 5">
    <name type="scientific">Natrinema soli</name>
    <dbReference type="NCBI Taxonomy" id="1930624"/>
    <lineage>
        <taxon>Archaea</taxon>
        <taxon>Methanobacteriati</taxon>
        <taxon>Methanobacteriota</taxon>
        <taxon>Stenosarchaea group</taxon>
        <taxon>Halobacteria</taxon>
        <taxon>Halobacteriales</taxon>
        <taxon>Natrialbaceae</taxon>
        <taxon>Natrinema</taxon>
    </lineage>
</organism>
<keyword evidence="3" id="KW-0927">Auxin signaling pathway</keyword>
<reference evidence="4 5" key="1">
    <citation type="journal article" date="2019" name="Int. J. Syst. Evol. Microbiol.">
        <title>The Global Catalogue of Microorganisms (GCM) 10K type strain sequencing project: providing services to taxonomists for standard genome sequencing and annotation.</title>
        <authorList>
            <consortium name="The Broad Institute Genomics Platform"/>
            <consortium name="The Broad Institute Genome Sequencing Center for Infectious Disease"/>
            <person name="Wu L."/>
            <person name="Ma J."/>
        </authorList>
    </citation>
    <scope>NUCLEOTIDE SEQUENCE [LARGE SCALE GENOMIC DNA]</scope>
    <source>
        <strain evidence="4 5">LMG 29247</strain>
    </source>
</reference>
<dbReference type="Proteomes" id="UP001596383">
    <property type="component" value="Unassembled WGS sequence"/>
</dbReference>
<proteinExistence type="predicted"/>
<protein>
    <recommendedName>
        <fullName evidence="6">Cupin domain-containing protein</fullName>
    </recommendedName>
</protein>
<dbReference type="Pfam" id="PF02041">
    <property type="entry name" value="Auxin_BP"/>
    <property type="match status" value="1"/>
</dbReference>
<dbReference type="InterPro" id="IPR011051">
    <property type="entry name" value="RmlC_Cupin_sf"/>
</dbReference>
<dbReference type="SUPFAM" id="SSF51182">
    <property type="entry name" value="RmlC-like cupins"/>
    <property type="match status" value="1"/>
</dbReference>
<gene>
    <name evidence="4" type="ORF">ACFQE6_14225</name>
</gene>
<evidence type="ECO:0000313" key="5">
    <source>
        <dbReference type="Proteomes" id="UP001596383"/>
    </source>
</evidence>